<dbReference type="Proteomes" id="UP000321567">
    <property type="component" value="Unassembled WGS sequence"/>
</dbReference>
<dbReference type="Pfam" id="PF01575">
    <property type="entry name" value="MaoC_dehydratas"/>
    <property type="match status" value="1"/>
</dbReference>
<keyword evidence="1" id="KW-0456">Lyase</keyword>
<dbReference type="EMBL" id="BJZO01000013">
    <property type="protein sequence ID" value="GEO80659.1"/>
    <property type="molecule type" value="Genomic_DNA"/>
</dbReference>
<reference evidence="3 4" key="1">
    <citation type="submission" date="2019-07" db="EMBL/GenBank/DDBJ databases">
        <title>Whole genome shotgun sequence of Rhodospirillum oryzae NBRC 107573.</title>
        <authorList>
            <person name="Hosoyama A."/>
            <person name="Uohara A."/>
            <person name="Ohji S."/>
            <person name="Ichikawa N."/>
        </authorList>
    </citation>
    <scope>NUCLEOTIDE SEQUENCE [LARGE SCALE GENOMIC DNA]</scope>
    <source>
        <strain evidence="3 4">NBRC 107573</strain>
    </source>
</reference>
<dbReference type="FunFam" id="3.10.129.10:FF:000042">
    <property type="entry name" value="MaoC domain protein dehydratase"/>
    <property type="match status" value="1"/>
</dbReference>
<accession>A0A512H5A2</accession>
<dbReference type="InterPro" id="IPR002539">
    <property type="entry name" value="MaoC-like_dom"/>
</dbReference>
<dbReference type="Gene3D" id="3.10.129.10">
    <property type="entry name" value="Hotdog Thioesterase"/>
    <property type="match status" value="1"/>
</dbReference>
<evidence type="ECO:0000256" key="1">
    <source>
        <dbReference type="ARBA" id="ARBA00023239"/>
    </source>
</evidence>
<sequence>MGKGVFVVRFVPRRSRRQPLSAADPTLYYFEDLTEGMTASLAKTVSESDIYLFAGVTMDTNPAHVNEEYMKTSPFGGRIAHGMLAAGFISAVLGTRLPGPGAIYVGQSLRFKAPVRIGDTVTATAEVTSLVPAKRFVTLRTFCTVAGKVVVDGEATVMVPARPASA</sequence>
<gene>
    <name evidence="3" type="primary">phaJ</name>
    <name evidence="3" type="ORF">ROR02_07900</name>
</gene>
<name>A0A512H5A2_9PROT</name>
<evidence type="ECO:0000313" key="4">
    <source>
        <dbReference type="Proteomes" id="UP000321567"/>
    </source>
</evidence>
<dbReference type="GO" id="GO:0019171">
    <property type="term" value="F:(3R)-hydroxyacyl-[acyl-carrier-protein] dehydratase activity"/>
    <property type="evidence" value="ECO:0007669"/>
    <property type="project" value="TreeGrafter"/>
</dbReference>
<dbReference type="AlphaFoldDB" id="A0A512H5A2"/>
<organism evidence="3 4">
    <name type="scientific">Pararhodospirillum oryzae</name>
    <dbReference type="NCBI Taxonomy" id="478448"/>
    <lineage>
        <taxon>Bacteria</taxon>
        <taxon>Pseudomonadati</taxon>
        <taxon>Pseudomonadota</taxon>
        <taxon>Alphaproteobacteria</taxon>
        <taxon>Rhodospirillales</taxon>
        <taxon>Rhodospirillaceae</taxon>
        <taxon>Pararhodospirillum</taxon>
    </lineage>
</organism>
<protein>
    <submittedName>
        <fullName evidence="3">(R)-specific enoyl-CoA hydratase</fullName>
    </submittedName>
</protein>
<comment type="caution">
    <text evidence="3">The sequence shown here is derived from an EMBL/GenBank/DDBJ whole genome shotgun (WGS) entry which is preliminary data.</text>
</comment>
<keyword evidence="4" id="KW-1185">Reference proteome</keyword>
<dbReference type="CDD" id="cd03449">
    <property type="entry name" value="R_hydratase"/>
    <property type="match status" value="1"/>
</dbReference>
<dbReference type="InterPro" id="IPR029069">
    <property type="entry name" value="HotDog_dom_sf"/>
</dbReference>
<feature type="domain" description="MaoC-like" evidence="2">
    <location>
        <begin position="38"/>
        <end position="129"/>
    </location>
</feature>
<dbReference type="SUPFAM" id="SSF54637">
    <property type="entry name" value="Thioesterase/thiol ester dehydrase-isomerase"/>
    <property type="match status" value="1"/>
</dbReference>
<dbReference type="PANTHER" id="PTHR43437:SF3">
    <property type="entry name" value="HYDROXYACYL-THIOESTER DEHYDRATASE TYPE 2, MITOCHONDRIAL"/>
    <property type="match status" value="1"/>
</dbReference>
<dbReference type="InterPro" id="IPR050965">
    <property type="entry name" value="UPF0336/Enoyl-CoA_hydratase"/>
</dbReference>
<dbReference type="PANTHER" id="PTHR43437">
    <property type="entry name" value="HYDROXYACYL-THIOESTER DEHYDRATASE TYPE 2, MITOCHONDRIAL-RELATED"/>
    <property type="match status" value="1"/>
</dbReference>
<evidence type="ECO:0000259" key="2">
    <source>
        <dbReference type="Pfam" id="PF01575"/>
    </source>
</evidence>
<dbReference type="GO" id="GO:0006633">
    <property type="term" value="P:fatty acid biosynthetic process"/>
    <property type="evidence" value="ECO:0007669"/>
    <property type="project" value="TreeGrafter"/>
</dbReference>
<proteinExistence type="predicted"/>
<evidence type="ECO:0000313" key="3">
    <source>
        <dbReference type="EMBL" id="GEO80659.1"/>
    </source>
</evidence>